<name>A0A919H1Y2_9ACTN</name>
<dbReference type="CDD" id="cd12830">
    <property type="entry name" value="MtCorA-like"/>
    <property type="match status" value="1"/>
</dbReference>
<dbReference type="SUPFAM" id="SSF143865">
    <property type="entry name" value="CorA soluble domain-like"/>
    <property type="match status" value="1"/>
</dbReference>
<evidence type="ECO:0000256" key="1">
    <source>
        <dbReference type="ARBA" id="ARBA00004651"/>
    </source>
</evidence>
<keyword evidence="7 12" id="KW-1133">Transmembrane helix</keyword>
<dbReference type="InterPro" id="IPR045861">
    <property type="entry name" value="CorA_cytoplasmic_dom"/>
</dbReference>
<comment type="catalytic activity">
    <reaction evidence="10">
        <text>Mg(2+)(in) = Mg(2+)(out)</text>
        <dbReference type="Rhea" id="RHEA:29827"/>
        <dbReference type="ChEBI" id="CHEBI:18420"/>
    </reaction>
</comment>
<dbReference type="GO" id="GO:0015095">
    <property type="term" value="F:magnesium ion transmembrane transporter activity"/>
    <property type="evidence" value="ECO:0007669"/>
    <property type="project" value="TreeGrafter"/>
</dbReference>
<evidence type="ECO:0000313" key="13">
    <source>
        <dbReference type="EMBL" id="GHI87562.1"/>
    </source>
</evidence>
<evidence type="ECO:0000256" key="2">
    <source>
        <dbReference type="ARBA" id="ARBA00009765"/>
    </source>
</evidence>
<dbReference type="SUPFAM" id="SSF144083">
    <property type="entry name" value="Magnesium transport protein CorA, transmembrane region"/>
    <property type="match status" value="1"/>
</dbReference>
<gene>
    <name evidence="13" type="ORF">Sxan_49260</name>
</gene>
<feature type="transmembrane region" description="Helical" evidence="12">
    <location>
        <begin position="316"/>
        <end position="335"/>
    </location>
</feature>
<dbReference type="OrthoDB" id="9803416at2"/>
<comment type="function">
    <text evidence="11">Mediates influx of magnesium ions. Alternates between open and closed states. Activated by low cytoplasmic Mg(2+) levels. Inactive when cytoplasmic Mg(2+) levels are high.</text>
</comment>
<proteinExistence type="inferred from homology"/>
<evidence type="ECO:0000256" key="8">
    <source>
        <dbReference type="ARBA" id="ARBA00023065"/>
    </source>
</evidence>
<comment type="subcellular location">
    <subcellularLocation>
        <location evidence="1">Cell membrane</location>
        <topology evidence="1">Multi-pass membrane protein</topology>
    </subcellularLocation>
</comment>
<keyword evidence="5 12" id="KW-0812">Transmembrane</keyword>
<dbReference type="GO" id="GO:0000287">
    <property type="term" value="F:magnesium ion binding"/>
    <property type="evidence" value="ECO:0007669"/>
    <property type="project" value="TreeGrafter"/>
</dbReference>
<protein>
    <submittedName>
        <fullName evidence="13">Magnesium transporter CorA</fullName>
    </submittedName>
</protein>
<dbReference type="Proteomes" id="UP000600026">
    <property type="component" value="Unassembled WGS sequence"/>
</dbReference>
<keyword evidence="9 12" id="KW-0472">Membrane</keyword>
<evidence type="ECO:0000256" key="4">
    <source>
        <dbReference type="ARBA" id="ARBA00022475"/>
    </source>
</evidence>
<keyword evidence="6" id="KW-0460">Magnesium</keyword>
<comment type="caution">
    <text evidence="13">The sequence shown here is derived from an EMBL/GenBank/DDBJ whole genome shotgun (WGS) entry which is preliminary data.</text>
</comment>
<evidence type="ECO:0000256" key="7">
    <source>
        <dbReference type="ARBA" id="ARBA00022989"/>
    </source>
</evidence>
<accession>A0A919H1Y2</accession>
<evidence type="ECO:0000256" key="11">
    <source>
        <dbReference type="ARBA" id="ARBA00045497"/>
    </source>
</evidence>
<dbReference type="AlphaFoldDB" id="A0A919H1Y2"/>
<evidence type="ECO:0000256" key="10">
    <source>
        <dbReference type="ARBA" id="ARBA00034269"/>
    </source>
</evidence>
<dbReference type="FunFam" id="1.20.58.340:FF:000004">
    <property type="entry name" value="Magnesium transport protein CorA"/>
    <property type="match status" value="1"/>
</dbReference>
<dbReference type="GO" id="GO:0015087">
    <property type="term" value="F:cobalt ion transmembrane transporter activity"/>
    <property type="evidence" value="ECO:0007669"/>
    <property type="project" value="TreeGrafter"/>
</dbReference>
<dbReference type="PANTHER" id="PTHR46494">
    <property type="entry name" value="CORA FAMILY METAL ION TRANSPORTER (EUROFUNG)"/>
    <property type="match status" value="1"/>
</dbReference>
<dbReference type="Gene3D" id="1.20.58.340">
    <property type="entry name" value="Magnesium transport protein CorA, transmembrane region"/>
    <property type="match status" value="2"/>
</dbReference>
<keyword evidence="3" id="KW-0813">Transport</keyword>
<dbReference type="EMBL" id="BNEE01000006">
    <property type="protein sequence ID" value="GHI87562.1"/>
    <property type="molecule type" value="Genomic_DNA"/>
</dbReference>
<evidence type="ECO:0000256" key="9">
    <source>
        <dbReference type="ARBA" id="ARBA00023136"/>
    </source>
</evidence>
<dbReference type="GO" id="GO:0050897">
    <property type="term" value="F:cobalt ion binding"/>
    <property type="evidence" value="ECO:0007669"/>
    <property type="project" value="TreeGrafter"/>
</dbReference>
<organism evidence="13 14">
    <name type="scientific">Streptomyces xanthophaeus</name>
    <dbReference type="NCBI Taxonomy" id="67385"/>
    <lineage>
        <taxon>Bacteria</taxon>
        <taxon>Bacillati</taxon>
        <taxon>Actinomycetota</taxon>
        <taxon>Actinomycetes</taxon>
        <taxon>Kitasatosporales</taxon>
        <taxon>Streptomycetaceae</taxon>
        <taxon>Streptomyces</taxon>
    </lineage>
</organism>
<feature type="transmembrane region" description="Helical" evidence="12">
    <location>
        <begin position="347"/>
        <end position="367"/>
    </location>
</feature>
<dbReference type="FunFam" id="1.20.58.340:FF:000017">
    <property type="entry name" value="Magnesium transport protein CorA"/>
    <property type="match status" value="1"/>
</dbReference>
<comment type="similarity">
    <text evidence="2">Belongs to the CorA metal ion transporter (MIT) (TC 1.A.35) family.</text>
</comment>
<dbReference type="RefSeq" id="WP_031146302.1">
    <property type="nucleotide sequence ID" value="NZ_BNEE01000006.1"/>
</dbReference>
<dbReference type="PANTHER" id="PTHR46494:SF1">
    <property type="entry name" value="CORA FAMILY METAL ION TRANSPORTER (EUROFUNG)"/>
    <property type="match status" value="1"/>
</dbReference>
<evidence type="ECO:0000256" key="12">
    <source>
        <dbReference type="SAM" id="Phobius"/>
    </source>
</evidence>
<dbReference type="InterPro" id="IPR045863">
    <property type="entry name" value="CorA_TM1_TM2"/>
</dbReference>
<keyword evidence="4" id="KW-1003">Cell membrane</keyword>
<dbReference type="GO" id="GO:0005886">
    <property type="term" value="C:plasma membrane"/>
    <property type="evidence" value="ECO:0007669"/>
    <property type="project" value="UniProtKB-SubCell"/>
</dbReference>
<dbReference type="Gene3D" id="3.30.460.20">
    <property type="entry name" value="CorA soluble domain-like"/>
    <property type="match status" value="1"/>
</dbReference>
<dbReference type="FunFam" id="3.30.460.20:FF:000004">
    <property type="entry name" value="Magnesium transport protein CorA"/>
    <property type="match status" value="1"/>
</dbReference>
<sequence length="373" mass="41225">MSMLPYLRAAVPSLRKSTPAQPGYDTTRDPSASSAVVDCAVYRGGRRDAPDLGAACLTPREAIRRVREDGGFAWIGLHEPTEAEFAGIAATFGLHPLAVEDAVHAHQRPKLERYDDTLFTVFKTIHYVDHAQLTATSEVVETGEVMCFTGPDFVITVRHGGQGSLKGLRHRLQADPELLAKGPSSVLHSIADHVVDGYIAVAAAVQDDIDEVESQVFAAPAKGSTRGGETGRIYQLKREVLEFKRAVSPLLRPMELLSERPMRLVDPDIQKYFRDVADHLARVHEQVVGFDELLNSILQANLAQATVAQNEDMRKITSWAAIIAVPTMICGVYGMNFEHMPELQWKYGYPMVMAMIAGTCFTIHRALRRHGWL</sequence>
<evidence type="ECO:0000313" key="14">
    <source>
        <dbReference type="Proteomes" id="UP000600026"/>
    </source>
</evidence>
<evidence type="ECO:0000256" key="3">
    <source>
        <dbReference type="ARBA" id="ARBA00022448"/>
    </source>
</evidence>
<dbReference type="InterPro" id="IPR002523">
    <property type="entry name" value="MgTranspt_CorA/ZnTranspt_ZntB"/>
</dbReference>
<keyword evidence="8" id="KW-0406">Ion transport</keyword>
<evidence type="ECO:0000256" key="5">
    <source>
        <dbReference type="ARBA" id="ARBA00022692"/>
    </source>
</evidence>
<dbReference type="Pfam" id="PF01544">
    <property type="entry name" value="CorA"/>
    <property type="match status" value="1"/>
</dbReference>
<reference evidence="13" key="1">
    <citation type="submission" date="2020-09" db="EMBL/GenBank/DDBJ databases">
        <title>Whole genome shotgun sequence of Streptomyces xanthophaeus NBRC 12829.</title>
        <authorList>
            <person name="Komaki H."/>
            <person name="Tamura T."/>
        </authorList>
    </citation>
    <scope>NUCLEOTIDE SEQUENCE</scope>
    <source>
        <strain evidence="13">NBRC 12829</strain>
    </source>
</reference>
<keyword evidence="14" id="KW-1185">Reference proteome</keyword>
<evidence type="ECO:0000256" key="6">
    <source>
        <dbReference type="ARBA" id="ARBA00022842"/>
    </source>
</evidence>